<dbReference type="InterPro" id="IPR036271">
    <property type="entry name" value="Tet_transcr_reg_TetR-rel_C_sf"/>
</dbReference>
<dbReference type="SUPFAM" id="SSF46689">
    <property type="entry name" value="Homeodomain-like"/>
    <property type="match status" value="1"/>
</dbReference>
<evidence type="ECO:0000256" key="4">
    <source>
        <dbReference type="PROSITE-ProRule" id="PRU00335"/>
    </source>
</evidence>
<evidence type="ECO:0000313" key="6">
    <source>
        <dbReference type="EMBL" id="OCR26040.1"/>
    </source>
</evidence>
<dbReference type="SUPFAM" id="SSF48498">
    <property type="entry name" value="Tetracyclin repressor-like, C-terminal domain"/>
    <property type="match status" value="1"/>
</dbReference>
<dbReference type="Proteomes" id="UP000093104">
    <property type="component" value="Unassembled WGS sequence"/>
</dbReference>
<protein>
    <submittedName>
        <fullName evidence="6">TetR family transcriptional regulator</fullName>
    </submittedName>
</protein>
<feature type="domain" description="HTH tetR-type" evidence="5">
    <location>
        <begin position="6"/>
        <end position="65"/>
    </location>
</feature>
<proteinExistence type="predicted"/>
<evidence type="ECO:0000256" key="1">
    <source>
        <dbReference type="ARBA" id="ARBA00023015"/>
    </source>
</evidence>
<reference evidence="6 7" key="1">
    <citation type="submission" date="2015-07" db="EMBL/GenBank/DDBJ databases">
        <title>Draft genome sequence of a diazotrophic, plant growth-promoting rhizobacterium of the Pseudomonas syringae complex.</title>
        <authorList>
            <person name="Patten C.L."/>
            <person name="Jeong H."/>
        </authorList>
    </citation>
    <scope>NUCLEOTIDE SEQUENCE [LARGE SCALE GENOMIC DNA]</scope>
    <source>
        <strain evidence="6 7">GR12-2</strain>
    </source>
</reference>
<dbReference type="PANTHER" id="PTHR30055">
    <property type="entry name" value="HTH-TYPE TRANSCRIPTIONAL REGULATOR RUTR"/>
    <property type="match status" value="1"/>
</dbReference>
<organism evidence="6 7">
    <name type="scientific">Pseudomonas syringae</name>
    <dbReference type="NCBI Taxonomy" id="317"/>
    <lineage>
        <taxon>Bacteria</taxon>
        <taxon>Pseudomonadati</taxon>
        <taxon>Pseudomonadota</taxon>
        <taxon>Gammaproteobacteria</taxon>
        <taxon>Pseudomonadales</taxon>
        <taxon>Pseudomonadaceae</taxon>
        <taxon>Pseudomonas</taxon>
    </lineage>
</organism>
<dbReference type="InterPro" id="IPR050109">
    <property type="entry name" value="HTH-type_TetR-like_transc_reg"/>
</dbReference>
<dbReference type="GO" id="GO:0003700">
    <property type="term" value="F:DNA-binding transcription factor activity"/>
    <property type="evidence" value="ECO:0007669"/>
    <property type="project" value="TreeGrafter"/>
</dbReference>
<dbReference type="GO" id="GO:0000976">
    <property type="term" value="F:transcription cis-regulatory region binding"/>
    <property type="evidence" value="ECO:0007669"/>
    <property type="project" value="TreeGrafter"/>
</dbReference>
<dbReference type="PROSITE" id="PS50977">
    <property type="entry name" value="HTH_TETR_2"/>
    <property type="match status" value="1"/>
</dbReference>
<evidence type="ECO:0000256" key="3">
    <source>
        <dbReference type="ARBA" id="ARBA00023163"/>
    </source>
</evidence>
<dbReference type="OrthoDB" id="63332at2"/>
<dbReference type="PANTHER" id="PTHR30055:SF234">
    <property type="entry name" value="HTH-TYPE TRANSCRIPTIONAL REGULATOR BETI"/>
    <property type="match status" value="1"/>
</dbReference>
<evidence type="ECO:0000259" key="5">
    <source>
        <dbReference type="PROSITE" id="PS50977"/>
    </source>
</evidence>
<accession>A0A1C7ZA25</accession>
<feature type="DNA-binding region" description="H-T-H motif" evidence="4">
    <location>
        <begin position="28"/>
        <end position="47"/>
    </location>
</feature>
<comment type="caution">
    <text evidence="6">The sequence shown here is derived from an EMBL/GenBank/DDBJ whole genome shotgun (WGS) entry which is preliminary data.</text>
</comment>
<evidence type="ECO:0000313" key="7">
    <source>
        <dbReference type="Proteomes" id="UP000093104"/>
    </source>
</evidence>
<dbReference type="InterPro" id="IPR001647">
    <property type="entry name" value="HTH_TetR"/>
</dbReference>
<keyword evidence="1" id="KW-0805">Transcription regulation</keyword>
<keyword evidence="3" id="KW-0804">Transcription</keyword>
<dbReference type="RefSeq" id="WP_065832301.1">
    <property type="nucleotide sequence ID" value="NZ_LGSI01000020.1"/>
</dbReference>
<dbReference type="InterPro" id="IPR049445">
    <property type="entry name" value="TetR_SbtR-like_C"/>
</dbReference>
<gene>
    <name evidence="6" type="ORF">AFK24_05645</name>
</gene>
<dbReference type="EMBL" id="LGSI01000020">
    <property type="protein sequence ID" value="OCR26040.1"/>
    <property type="molecule type" value="Genomic_DNA"/>
</dbReference>
<dbReference type="PRINTS" id="PR00455">
    <property type="entry name" value="HTHTETR"/>
</dbReference>
<dbReference type="InterPro" id="IPR009057">
    <property type="entry name" value="Homeodomain-like_sf"/>
</dbReference>
<keyword evidence="2 4" id="KW-0238">DNA-binding</keyword>
<evidence type="ECO:0000256" key="2">
    <source>
        <dbReference type="ARBA" id="ARBA00023125"/>
    </source>
</evidence>
<dbReference type="Gene3D" id="1.10.357.10">
    <property type="entry name" value="Tetracycline Repressor, domain 2"/>
    <property type="match status" value="1"/>
</dbReference>
<dbReference type="PATRIC" id="fig|317.243.peg.4151"/>
<dbReference type="AlphaFoldDB" id="A0A1C7ZA25"/>
<dbReference type="Pfam" id="PF21597">
    <property type="entry name" value="TetR_C_43"/>
    <property type="match status" value="1"/>
</dbReference>
<sequence>MRADAQKNYDHILTVARDVFTEQGVDASIRDVARRAEVGLGTLYRHFPTREALFEALLRTSFNALTIRAGELETVEPADDALVSWLGEIVAVARSLRGVIAVMVAAIEEPESALHASCVTMKASGTRLLGRAQGAGLARADIDGADLFALVGALTWINDQPSLAARANHLFDVISSSILLSRGRAID</sequence>
<dbReference type="Pfam" id="PF00440">
    <property type="entry name" value="TetR_N"/>
    <property type="match status" value="1"/>
</dbReference>
<name>A0A1C7ZA25_PSESX</name>